<dbReference type="EMBL" id="MU151188">
    <property type="protein sequence ID" value="KAF9447718.1"/>
    <property type="molecule type" value="Genomic_DNA"/>
</dbReference>
<reference evidence="14" key="1">
    <citation type="submission" date="2020-11" db="EMBL/GenBank/DDBJ databases">
        <authorList>
            <consortium name="DOE Joint Genome Institute"/>
            <person name="Ahrendt S."/>
            <person name="Riley R."/>
            <person name="Andreopoulos W."/>
            <person name="Labutti K."/>
            <person name="Pangilinan J."/>
            <person name="Ruiz-Duenas F.J."/>
            <person name="Barrasa J.M."/>
            <person name="Sanchez-Garcia M."/>
            <person name="Camarero S."/>
            <person name="Miyauchi S."/>
            <person name="Serrano A."/>
            <person name="Linde D."/>
            <person name="Babiker R."/>
            <person name="Drula E."/>
            <person name="Ayuso-Fernandez I."/>
            <person name="Pacheco R."/>
            <person name="Padilla G."/>
            <person name="Ferreira P."/>
            <person name="Barriuso J."/>
            <person name="Kellner H."/>
            <person name="Castanera R."/>
            <person name="Alfaro M."/>
            <person name="Ramirez L."/>
            <person name="Pisabarro A.G."/>
            <person name="Kuo A."/>
            <person name="Tritt A."/>
            <person name="Lipzen A."/>
            <person name="He G."/>
            <person name="Yan M."/>
            <person name="Ng V."/>
            <person name="Cullen D."/>
            <person name="Martin F."/>
            <person name="Rosso M.-N."/>
            <person name="Henrissat B."/>
            <person name="Hibbett D."/>
            <person name="Martinez A.T."/>
            <person name="Grigoriev I.V."/>
        </authorList>
    </citation>
    <scope>NUCLEOTIDE SEQUENCE</scope>
    <source>
        <strain evidence="14">MF-IS2</strain>
    </source>
</reference>
<dbReference type="SUPFAM" id="SSF50129">
    <property type="entry name" value="GroES-like"/>
    <property type="match status" value="1"/>
</dbReference>
<dbReference type="PANTHER" id="PTHR43981:SF2">
    <property type="entry name" value="ENOYL-[ACYL-CARRIER-PROTEIN] REDUCTASE, MITOCHONDRIAL"/>
    <property type="match status" value="1"/>
</dbReference>
<name>A0A9P5XB07_9AGAR</name>
<dbReference type="AlphaFoldDB" id="A0A9P5XB07"/>
<dbReference type="EC" id="1.3.1.104" evidence="11"/>
<proteinExistence type="inferred from homology"/>
<keyword evidence="6" id="KW-0809">Transit peptide</keyword>
<comment type="similarity">
    <text evidence="2">Belongs to the zinc-containing alcohol dehydrogenase family. Quinone oxidoreductase subfamily.</text>
</comment>
<evidence type="ECO:0000313" key="15">
    <source>
        <dbReference type="Proteomes" id="UP000807342"/>
    </source>
</evidence>
<keyword evidence="5" id="KW-0521">NADP</keyword>
<dbReference type="OrthoDB" id="7482721at2759"/>
<keyword evidence="10" id="KW-0275">Fatty acid biosynthesis</keyword>
<gene>
    <name evidence="14" type="ORF">P691DRAFT_730975</name>
</gene>
<keyword evidence="3" id="KW-0444">Lipid biosynthesis</keyword>
<evidence type="ECO:0000256" key="10">
    <source>
        <dbReference type="ARBA" id="ARBA00023160"/>
    </source>
</evidence>
<evidence type="ECO:0000256" key="9">
    <source>
        <dbReference type="ARBA" id="ARBA00023128"/>
    </source>
</evidence>
<evidence type="ECO:0000256" key="6">
    <source>
        <dbReference type="ARBA" id="ARBA00022946"/>
    </source>
</evidence>
<dbReference type="InterPro" id="IPR011032">
    <property type="entry name" value="GroES-like_sf"/>
</dbReference>
<accession>A0A9P5XB07</accession>
<evidence type="ECO:0000256" key="5">
    <source>
        <dbReference type="ARBA" id="ARBA00022857"/>
    </source>
</evidence>
<dbReference type="SMART" id="SM00829">
    <property type="entry name" value="PKS_ER"/>
    <property type="match status" value="1"/>
</dbReference>
<evidence type="ECO:0000256" key="11">
    <source>
        <dbReference type="ARBA" id="ARBA00038963"/>
    </source>
</evidence>
<feature type="domain" description="Enoyl reductase (ER)" evidence="13">
    <location>
        <begin position="44"/>
        <end position="385"/>
    </location>
</feature>
<evidence type="ECO:0000256" key="4">
    <source>
        <dbReference type="ARBA" id="ARBA00022832"/>
    </source>
</evidence>
<keyword evidence="15" id="KW-1185">Reference proteome</keyword>
<dbReference type="Gene3D" id="3.90.180.10">
    <property type="entry name" value="Medium-chain alcohol dehydrogenases, catalytic domain"/>
    <property type="match status" value="1"/>
</dbReference>
<dbReference type="Pfam" id="PF00107">
    <property type="entry name" value="ADH_zinc_N"/>
    <property type="match status" value="1"/>
</dbReference>
<dbReference type="InterPro" id="IPR036291">
    <property type="entry name" value="NAD(P)-bd_dom_sf"/>
</dbReference>
<dbReference type="PANTHER" id="PTHR43981">
    <property type="entry name" value="ENOYL-[ACYL-CARRIER-PROTEIN] REDUCTASE, MITOCHONDRIAL"/>
    <property type="match status" value="1"/>
</dbReference>
<keyword evidence="7" id="KW-0560">Oxidoreductase</keyword>
<dbReference type="GO" id="GO:0005739">
    <property type="term" value="C:mitochondrion"/>
    <property type="evidence" value="ECO:0007669"/>
    <property type="project" value="UniProtKB-SubCell"/>
</dbReference>
<evidence type="ECO:0000256" key="1">
    <source>
        <dbReference type="ARBA" id="ARBA00004173"/>
    </source>
</evidence>
<dbReference type="FunFam" id="3.40.50.720:FF:000112">
    <property type="entry name" value="Enoyl-[acyl-carrier-protein] reductase 1, mitochondrial"/>
    <property type="match status" value="1"/>
</dbReference>
<dbReference type="GO" id="GO:0141148">
    <property type="term" value="F:enoyl-[acyl-carrier-protein] reductase (NADPH) activity"/>
    <property type="evidence" value="ECO:0007669"/>
    <property type="project" value="UniProtKB-EC"/>
</dbReference>
<dbReference type="Gene3D" id="3.40.50.720">
    <property type="entry name" value="NAD(P)-binding Rossmann-like Domain"/>
    <property type="match status" value="1"/>
</dbReference>
<dbReference type="GO" id="GO:0006633">
    <property type="term" value="P:fatty acid biosynthetic process"/>
    <property type="evidence" value="ECO:0007669"/>
    <property type="project" value="UniProtKB-KW"/>
</dbReference>
<evidence type="ECO:0000256" key="8">
    <source>
        <dbReference type="ARBA" id="ARBA00023098"/>
    </source>
</evidence>
<dbReference type="Pfam" id="PF08240">
    <property type="entry name" value="ADH_N"/>
    <property type="match status" value="1"/>
</dbReference>
<dbReference type="InterPro" id="IPR013154">
    <property type="entry name" value="ADH-like_N"/>
</dbReference>
<comment type="subcellular location">
    <subcellularLocation>
        <location evidence="1">Mitochondrion</location>
    </subcellularLocation>
</comment>
<evidence type="ECO:0000313" key="14">
    <source>
        <dbReference type="EMBL" id="KAF9447718.1"/>
    </source>
</evidence>
<dbReference type="InterPro" id="IPR051034">
    <property type="entry name" value="Mito_Enoyl-ACP_Reductase"/>
</dbReference>
<evidence type="ECO:0000256" key="7">
    <source>
        <dbReference type="ARBA" id="ARBA00023002"/>
    </source>
</evidence>
<evidence type="ECO:0000256" key="12">
    <source>
        <dbReference type="ARBA" id="ARBA00048843"/>
    </source>
</evidence>
<evidence type="ECO:0000259" key="13">
    <source>
        <dbReference type="SMART" id="SM00829"/>
    </source>
</evidence>
<keyword evidence="8" id="KW-0443">Lipid metabolism</keyword>
<protein>
    <recommendedName>
        <fullName evidence="11">enoyl-[acyl-carrier-protein] reductase</fullName>
        <ecNumber evidence="11">1.3.1.104</ecNumber>
    </recommendedName>
</protein>
<dbReference type="InterPro" id="IPR013149">
    <property type="entry name" value="ADH-like_C"/>
</dbReference>
<keyword evidence="4" id="KW-0276">Fatty acid metabolism</keyword>
<dbReference type="SUPFAM" id="SSF51735">
    <property type="entry name" value="NAD(P)-binding Rossmann-fold domains"/>
    <property type="match status" value="1"/>
</dbReference>
<dbReference type="Proteomes" id="UP000807342">
    <property type="component" value="Unassembled WGS sequence"/>
</dbReference>
<evidence type="ECO:0000256" key="3">
    <source>
        <dbReference type="ARBA" id="ARBA00022516"/>
    </source>
</evidence>
<sequence length="390" mass="43047">MFSLFARPRLANTGFLRIRGTAFRYLSSSHVRLTSRAVVYSRNGDPADVLSVATYPSLPPPAPGTVNIRFLLSPINPADINVIEGVYPSKPSLTYDLTDSGKGSKEEPVFIGGNEGLATVTSVGEHVEGLKVGDWVVMVKQQVGTWLTNKNVTVCDVVKIPDREGLTEVHAATITVNPPTAYNMLTDYVELKEGDWVMQNGANSAVGQAVIQIAAARGLKTLNFVRNRDDISRLKEQLQKLGATQVLTYEDLADKALRSRIKAWTGGKEIRLALNCVGGRETAMMSKFLGRDAHLVSYGAMSKQPLSLPTSAFIFKNLTAHGFWQSRWYLDHSAGEREELMRSLAHTPQHEIVSIDKQDNDEEATRQIREVFKILAAGRHGKKVLLKFKD</sequence>
<keyword evidence="9" id="KW-0496">Mitochondrion</keyword>
<organism evidence="14 15">
    <name type="scientific">Macrolepiota fuliginosa MF-IS2</name>
    <dbReference type="NCBI Taxonomy" id="1400762"/>
    <lineage>
        <taxon>Eukaryota</taxon>
        <taxon>Fungi</taxon>
        <taxon>Dikarya</taxon>
        <taxon>Basidiomycota</taxon>
        <taxon>Agaricomycotina</taxon>
        <taxon>Agaricomycetes</taxon>
        <taxon>Agaricomycetidae</taxon>
        <taxon>Agaricales</taxon>
        <taxon>Agaricineae</taxon>
        <taxon>Agaricaceae</taxon>
        <taxon>Macrolepiota</taxon>
    </lineage>
</organism>
<dbReference type="CDD" id="cd08290">
    <property type="entry name" value="ETR"/>
    <property type="match status" value="1"/>
</dbReference>
<dbReference type="InterPro" id="IPR020843">
    <property type="entry name" value="ER"/>
</dbReference>
<evidence type="ECO:0000256" key="2">
    <source>
        <dbReference type="ARBA" id="ARBA00010371"/>
    </source>
</evidence>
<comment type="caution">
    <text evidence="14">The sequence shown here is derived from an EMBL/GenBank/DDBJ whole genome shotgun (WGS) entry which is preliminary data.</text>
</comment>
<comment type="catalytic activity">
    <reaction evidence="12">
        <text>a 2,3-saturated acyl-[ACP] + NADP(+) = a (2E)-enoyl-[ACP] + NADPH + H(+)</text>
        <dbReference type="Rhea" id="RHEA:22564"/>
        <dbReference type="Rhea" id="RHEA-COMP:9925"/>
        <dbReference type="Rhea" id="RHEA-COMP:9926"/>
        <dbReference type="ChEBI" id="CHEBI:15378"/>
        <dbReference type="ChEBI" id="CHEBI:57783"/>
        <dbReference type="ChEBI" id="CHEBI:58349"/>
        <dbReference type="ChEBI" id="CHEBI:78784"/>
        <dbReference type="ChEBI" id="CHEBI:78785"/>
        <dbReference type="EC" id="1.3.1.104"/>
    </reaction>
</comment>